<dbReference type="OrthoDB" id="1652165at2"/>
<protein>
    <recommendedName>
        <fullName evidence="4">T9SS C-terminal target domain-containing protein</fullName>
    </recommendedName>
</protein>
<organism evidence="2 3">
    <name type="scientific">Flavobacterium tibetense</name>
    <dbReference type="NCBI Taxonomy" id="2233533"/>
    <lineage>
        <taxon>Bacteria</taxon>
        <taxon>Pseudomonadati</taxon>
        <taxon>Bacteroidota</taxon>
        <taxon>Flavobacteriia</taxon>
        <taxon>Flavobacteriales</taxon>
        <taxon>Flavobacteriaceae</taxon>
        <taxon>Flavobacterium</taxon>
    </lineage>
</organism>
<evidence type="ECO:0000313" key="3">
    <source>
        <dbReference type="Proteomes" id="UP000253319"/>
    </source>
</evidence>
<dbReference type="AlphaFoldDB" id="A0A365P1U5"/>
<comment type="caution">
    <text evidence="2">The sequence shown here is derived from an EMBL/GenBank/DDBJ whole genome shotgun (WGS) entry which is preliminary data.</text>
</comment>
<keyword evidence="1" id="KW-0732">Signal</keyword>
<feature type="chain" id="PRO_5017056990" description="T9SS C-terminal target domain-containing protein" evidence="1">
    <location>
        <begin position="19"/>
        <end position="687"/>
    </location>
</feature>
<dbReference type="RefSeq" id="WP_113988943.1">
    <property type="nucleotide sequence ID" value="NZ_QLST01000007.1"/>
</dbReference>
<name>A0A365P1U5_9FLAO</name>
<evidence type="ECO:0000256" key="1">
    <source>
        <dbReference type="SAM" id="SignalP"/>
    </source>
</evidence>
<reference evidence="2 3" key="1">
    <citation type="submission" date="2018-06" db="EMBL/GenBank/DDBJ databases">
        <title>Flavobacterium tibetense sp. nov., isolated from a wetland YonghuCo on Tibetan Plateau.</title>
        <authorList>
            <person name="Xing P."/>
            <person name="Phurbu D."/>
            <person name="Lu H."/>
        </authorList>
    </citation>
    <scope>NUCLEOTIDE SEQUENCE [LARGE SCALE GENOMIC DNA]</scope>
    <source>
        <strain evidence="2 3">YH5</strain>
    </source>
</reference>
<evidence type="ECO:0000313" key="2">
    <source>
        <dbReference type="EMBL" id="RBA28453.1"/>
    </source>
</evidence>
<gene>
    <name evidence="2" type="ORF">DPN68_07015</name>
</gene>
<sequence>MRKITFLVLLFFPLYIFSQNTVTGSYSLNNNTSFPSAVGFGNGNCGNGNTTTITINGDLNLNGRTLELRNVNLIVLGNLNGSGTISSCTNNSTLCIRGVIQNNPTLNVTQNTNCQVPPCTKTWNGSQGSNWNNGANWTPTGVPTINCDVFISNTIPCVIDVTNAVAKSISVTNTASVTVTKDNSIKVKENVTVGASASFLLENAASLIQIDNSTNIGNITMKRNTNITKMDYVYWSSPVENFNVSQVSPNSSLIYKWLPTVATNLNGFGNWANASNEIMTKGKGYIVRGPNHFSNATSQLFTATFIGTPNNGTITTPITRGNYTGPNYFSGNVKVTEDDDNWNLIGNPYPSAIDVVKFLKANPALDGYVHVWTHSTPISTSNSSPFYGNFTYNYSSTDYIKINATGSSINTFKSVVGAAQGFFVKMLNTTPTATSTATFTNDMRGEQVANNQFFRTTNEVTSTTEDEKHRIWLNLVAPNQLASSTLIGYVTDATDGVDRIFDAESKHKANFEMYSLIGSQSYNIQGKALPFTDNDEISLGYTTNQEGIHTFGLAAVDGLFEGNQTIYLKDLELGIVHNLKEAPYTFTSVSGRFHNRFALIFNNETLGNEDFITTNGVTVYTNNTINVTASSNIKSVTVYDVLGRTLETARNVNNTNVSLNGIAKTLSALVVIVELENNVVISKKTVY</sequence>
<keyword evidence="3" id="KW-1185">Reference proteome</keyword>
<dbReference type="Proteomes" id="UP000253319">
    <property type="component" value="Unassembled WGS sequence"/>
</dbReference>
<accession>A0A365P1U5</accession>
<evidence type="ECO:0008006" key="4">
    <source>
        <dbReference type="Google" id="ProtNLM"/>
    </source>
</evidence>
<proteinExistence type="predicted"/>
<dbReference type="EMBL" id="QLST01000007">
    <property type="protein sequence ID" value="RBA28453.1"/>
    <property type="molecule type" value="Genomic_DNA"/>
</dbReference>
<feature type="signal peptide" evidence="1">
    <location>
        <begin position="1"/>
        <end position="18"/>
    </location>
</feature>